<dbReference type="Proteomes" id="UP000240739">
    <property type="component" value="Unassembled WGS sequence"/>
</dbReference>
<comment type="pathway">
    <text evidence="2">Siderophore biosynthesis; mycobactin biosynthesis.</text>
</comment>
<comment type="caution">
    <text evidence="14">The sequence shown here is derived from an EMBL/GenBank/DDBJ whole genome shotgun (WGS) entry which is preliminary data.</text>
</comment>
<protein>
    <recommendedName>
        <fullName evidence="8">Acyl-[acyl-carrier-protein] dehydrogenase MbtN</fullName>
    </recommendedName>
    <alternativeName>
        <fullName evidence="9">Mycobactin synthase protein N</fullName>
    </alternativeName>
</protein>
<dbReference type="GO" id="GO:0005737">
    <property type="term" value="C:cytoplasm"/>
    <property type="evidence" value="ECO:0007669"/>
    <property type="project" value="TreeGrafter"/>
</dbReference>
<dbReference type="SUPFAM" id="SSF47203">
    <property type="entry name" value="Acyl-CoA dehydrogenase C-terminal domain-like"/>
    <property type="match status" value="1"/>
</dbReference>
<dbReference type="GO" id="GO:0050660">
    <property type="term" value="F:flavin adenine dinucleotide binding"/>
    <property type="evidence" value="ECO:0007669"/>
    <property type="project" value="InterPro"/>
</dbReference>
<dbReference type="OrthoDB" id="8876745at2"/>
<comment type="cofactor">
    <cofactor evidence="1 10">
        <name>FAD</name>
        <dbReference type="ChEBI" id="CHEBI:57692"/>
    </cofactor>
</comment>
<keyword evidence="6 10" id="KW-0560">Oxidoreductase</keyword>
<dbReference type="InterPro" id="IPR046373">
    <property type="entry name" value="Acyl-CoA_Oxase/DH_mid-dom_sf"/>
</dbReference>
<dbReference type="InterPro" id="IPR036250">
    <property type="entry name" value="AcylCo_DH-like_C"/>
</dbReference>
<dbReference type="Gene3D" id="2.40.110.10">
    <property type="entry name" value="Butyryl-CoA Dehydrogenase, subunit A, domain 2"/>
    <property type="match status" value="1"/>
</dbReference>
<evidence type="ECO:0000313" key="15">
    <source>
        <dbReference type="Proteomes" id="UP000240739"/>
    </source>
</evidence>
<sequence>MKRSVYTADHDDLRESFGRFLDAEVVPHYDTWEREGRVPREVLRRVGELGFYGLAVPEEFGGAGADDFRFNSVLNEEATVRGLNAFSLCITMQNDVALPYVLELCSPEQQARWLPGIVSGDLVLGIAMTEPGTGSDLAGMTTKARIDPDDPDHYVVDGSKTFITSGLNADLVITAVRTGTTGTHADISLLMVETGATPGFSRGRNLEKLGQHAQDTAELFFDGARVPRENLIGAEGDGFRHLTHNLPQERLSIAVGAVGAAQGALDRTLEYVQDRTAFGRPVGTFQNSRFTLAHCRTDLDVTRAFVDRCLEAHVAGELTAVEAAQAKYWASEMLGRVTDECLQLHGGYGYMTEYPICRDYADARILRIYGGTTEIMKEIIGRAMGLGDPRP</sequence>
<dbReference type="GO" id="GO:0003995">
    <property type="term" value="F:acyl-CoA dehydrogenase activity"/>
    <property type="evidence" value="ECO:0007669"/>
    <property type="project" value="InterPro"/>
</dbReference>
<keyword evidence="5 10" id="KW-0274">FAD</keyword>
<dbReference type="Pfam" id="PF02770">
    <property type="entry name" value="Acyl-CoA_dh_M"/>
    <property type="match status" value="1"/>
</dbReference>
<evidence type="ECO:0000256" key="10">
    <source>
        <dbReference type="RuleBase" id="RU362125"/>
    </source>
</evidence>
<keyword evidence="4 10" id="KW-0285">Flavoprotein</keyword>
<dbReference type="PANTHER" id="PTHR48083:SF20">
    <property type="entry name" value="LONG-CHAIN SPECIFIC ACYL-COA DEHYDROGENASE, MITOCHONDRIAL"/>
    <property type="match status" value="1"/>
</dbReference>
<dbReference type="EMBL" id="PYYB01000001">
    <property type="protein sequence ID" value="PTL59509.1"/>
    <property type="molecule type" value="Genomic_DNA"/>
</dbReference>
<comment type="function">
    <text evidence="7">Catalyzes the dehydrogenation at the alpha-beta position of ACP-bound acyl chains. This results in the introduction of a double bond in the lipidic chain, which is further transferred to the epsilon-amino group of lysine residue in the mycobactin core by MbtK.</text>
</comment>
<dbReference type="InterPro" id="IPR037069">
    <property type="entry name" value="AcylCoA_DH/ox_N_sf"/>
</dbReference>
<dbReference type="SUPFAM" id="SSF56645">
    <property type="entry name" value="Acyl-CoA dehydrogenase NM domain-like"/>
    <property type="match status" value="1"/>
</dbReference>
<evidence type="ECO:0000256" key="8">
    <source>
        <dbReference type="ARBA" id="ARBA00040394"/>
    </source>
</evidence>
<dbReference type="Gene3D" id="1.20.140.10">
    <property type="entry name" value="Butyryl-CoA Dehydrogenase, subunit A, domain 3"/>
    <property type="match status" value="1"/>
</dbReference>
<gene>
    <name evidence="14" type="ORF">C7Y72_07535</name>
</gene>
<dbReference type="InterPro" id="IPR006089">
    <property type="entry name" value="Acyl-CoA_DH_CS"/>
</dbReference>
<dbReference type="FunFam" id="1.20.140.10:FF:000001">
    <property type="entry name" value="Acyl-CoA dehydrogenase"/>
    <property type="match status" value="1"/>
</dbReference>
<dbReference type="GO" id="GO:0033539">
    <property type="term" value="P:fatty acid beta-oxidation using acyl-CoA dehydrogenase"/>
    <property type="evidence" value="ECO:0007669"/>
    <property type="project" value="TreeGrafter"/>
</dbReference>
<evidence type="ECO:0000259" key="12">
    <source>
        <dbReference type="Pfam" id="PF02770"/>
    </source>
</evidence>
<evidence type="ECO:0000259" key="11">
    <source>
        <dbReference type="Pfam" id="PF00441"/>
    </source>
</evidence>
<dbReference type="InterPro" id="IPR006091">
    <property type="entry name" value="Acyl-CoA_Oxase/DH_mid-dom"/>
</dbReference>
<evidence type="ECO:0000256" key="6">
    <source>
        <dbReference type="ARBA" id="ARBA00023002"/>
    </source>
</evidence>
<dbReference type="Pfam" id="PF00441">
    <property type="entry name" value="Acyl-CoA_dh_1"/>
    <property type="match status" value="1"/>
</dbReference>
<proteinExistence type="inferred from homology"/>
<dbReference type="InterPro" id="IPR050741">
    <property type="entry name" value="Acyl-CoA_dehydrogenase"/>
</dbReference>
<evidence type="ECO:0000256" key="9">
    <source>
        <dbReference type="ARBA" id="ARBA00042660"/>
    </source>
</evidence>
<dbReference type="PROSITE" id="PS00073">
    <property type="entry name" value="ACYL_COA_DH_2"/>
    <property type="match status" value="1"/>
</dbReference>
<dbReference type="PANTHER" id="PTHR48083">
    <property type="entry name" value="MEDIUM-CHAIN SPECIFIC ACYL-COA DEHYDROGENASE, MITOCHONDRIAL-RELATED"/>
    <property type="match status" value="1"/>
</dbReference>
<feature type="domain" description="Acyl-CoA oxidase/dehydrogenase middle" evidence="12">
    <location>
        <begin position="126"/>
        <end position="223"/>
    </location>
</feature>
<reference evidence="14 15" key="1">
    <citation type="submission" date="2018-03" db="EMBL/GenBank/DDBJ databases">
        <title>Aquarubrobacter algicola gen. nov., sp. nov., a novel actinobacterium isolated from shallow eutrophic lake during the end of cyanobacterial harmful algal blooms.</title>
        <authorList>
            <person name="Chun S.J."/>
        </authorList>
    </citation>
    <scope>NUCLEOTIDE SEQUENCE [LARGE SCALE GENOMIC DNA]</scope>
    <source>
        <strain evidence="14 15">Seoho-28</strain>
    </source>
</reference>
<name>A0A2T4UJV1_9ACTN</name>
<evidence type="ECO:0000256" key="7">
    <source>
        <dbReference type="ARBA" id="ARBA00037085"/>
    </source>
</evidence>
<feature type="domain" description="Acyl-CoA dehydrogenase/oxidase N-terminal" evidence="13">
    <location>
        <begin position="7"/>
        <end position="121"/>
    </location>
</feature>
<feature type="domain" description="Acyl-CoA dehydrogenase/oxidase C-terminal" evidence="11">
    <location>
        <begin position="236"/>
        <end position="384"/>
    </location>
</feature>
<dbReference type="PIRSF" id="PIRSF016578">
    <property type="entry name" value="HsaA"/>
    <property type="match status" value="1"/>
</dbReference>
<accession>A0A2T4UJV1</accession>
<dbReference type="RefSeq" id="WP_107568154.1">
    <property type="nucleotide sequence ID" value="NZ_PYYB01000001.1"/>
</dbReference>
<evidence type="ECO:0000256" key="1">
    <source>
        <dbReference type="ARBA" id="ARBA00001974"/>
    </source>
</evidence>
<evidence type="ECO:0000313" key="14">
    <source>
        <dbReference type="EMBL" id="PTL59509.1"/>
    </source>
</evidence>
<dbReference type="Pfam" id="PF02771">
    <property type="entry name" value="Acyl-CoA_dh_N"/>
    <property type="match status" value="1"/>
</dbReference>
<evidence type="ECO:0000256" key="3">
    <source>
        <dbReference type="ARBA" id="ARBA00009347"/>
    </source>
</evidence>
<organism evidence="14 15">
    <name type="scientific">Paraconexibacter algicola</name>
    <dbReference type="NCBI Taxonomy" id="2133960"/>
    <lineage>
        <taxon>Bacteria</taxon>
        <taxon>Bacillati</taxon>
        <taxon>Actinomycetota</taxon>
        <taxon>Thermoleophilia</taxon>
        <taxon>Solirubrobacterales</taxon>
        <taxon>Paraconexibacteraceae</taxon>
        <taxon>Paraconexibacter</taxon>
    </lineage>
</organism>
<keyword evidence="15" id="KW-1185">Reference proteome</keyword>
<evidence type="ECO:0000256" key="5">
    <source>
        <dbReference type="ARBA" id="ARBA00022827"/>
    </source>
</evidence>
<comment type="similarity">
    <text evidence="3 10">Belongs to the acyl-CoA dehydrogenase family.</text>
</comment>
<dbReference type="AlphaFoldDB" id="A0A2T4UJV1"/>
<dbReference type="InterPro" id="IPR013786">
    <property type="entry name" value="AcylCoA_DH/ox_N"/>
</dbReference>
<evidence type="ECO:0000256" key="4">
    <source>
        <dbReference type="ARBA" id="ARBA00022630"/>
    </source>
</evidence>
<evidence type="ECO:0000256" key="2">
    <source>
        <dbReference type="ARBA" id="ARBA00005102"/>
    </source>
</evidence>
<dbReference type="FunFam" id="2.40.110.10:FF:000002">
    <property type="entry name" value="Acyl-CoA dehydrogenase fadE12"/>
    <property type="match status" value="1"/>
</dbReference>
<dbReference type="InterPro" id="IPR009075">
    <property type="entry name" value="AcylCo_DH/oxidase_C"/>
</dbReference>
<evidence type="ECO:0000259" key="13">
    <source>
        <dbReference type="Pfam" id="PF02771"/>
    </source>
</evidence>
<dbReference type="Gene3D" id="1.10.540.10">
    <property type="entry name" value="Acyl-CoA dehydrogenase/oxidase, N-terminal domain"/>
    <property type="match status" value="1"/>
</dbReference>
<dbReference type="InterPro" id="IPR009100">
    <property type="entry name" value="AcylCoA_DH/oxidase_NM_dom_sf"/>
</dbReference>